<dbReference type="EMBL" id="JACHJY010000004">
    <property type="protein sequence ID" value="MBB4982610.1"/>
    <property type="molecule type" value="Genomic_DNA"/>
</dbReference>
<reference evidence="1 2" key="1">
    <citation type="submission" date="2020-08" db="EMBL/GenBank/DDBJ databases">
        <title>Genomic Encyclopedia of Type Strains, Phase III (KMG-III): the genomes of soil and plant-associated and newly described type strains.</title>
        <authorList>
            <person name="Whitman W."/>
        </authorList>
    </citation>
    <scope>NUCLEOTIDE SEQUENCE [LARGE SCALE GENOMIC DNA]</scope>
    <source>
        <strain evidence="1 2">SFB5A</strain>
    </source>
</reference>
<accession>A0A7W7XC23</accession>
<dbReference type="Proteomes" id="UP000582643">
    <property type="component" value="Unassembled WGS sequence"/>
</dbReference>
<comment type="caution">
    <text evidence="1">The sequence shown here is derived from an EMBL/GenBank/DDBJ whole genome shotgun (WGS) entry which is preliminary data.</text>
</comment>
<proteinExistence type="predicted"/>
<sequence length="60" mass="6893">MDARVRYVLSVTLEPKARIRTNDLTPSVRKTRPTETGHTLKIIYTRRTCLVDTYLTNLSG</sequence>
<organism evidence="1 2">
    <name type="scientific">Streptomyces nymphaeiformis</name>
    <dbReference type="NCBI Taxonomy" id="2663842"/>
    <lineage>
        <taxon>Bacteria</taxon>
        <taxon>Bacillati</taxon>
        <taxon>Actinomycetota</taxon>
        <taxon>Actinomycetes</taxon>
        <taxon>Kitasatosporales</taxon>
        <taxon>Streptomycetaceae</taxon>
        <taxon>Streptomyces</taxon>
    </lineage>
</organism>
<evidence type="ECO:0000313" key="1">
    <source>
        <dbReference type="EMBL" id="MBB4982610.1"/>
    </source>
</evidence>
<evidence type="ECO:0000313" key="2">
    <source>
        <dbReference type="Proteomes" id="UP000582643"/>
    </source>
</evidence>
<name>A0A7W7XC23_9ACTN</name>
<gene>
    <name evidence="1" type="ORF">GGE06_003520</name>
</gene>
<dbReference type="AlphaFoldDB" id="A0A7W7XC23"/>
<protein>
    <submittedName>
        <fullName evidence="1">Uncharacterized protein</fullName>
    </submittedName>
</protein>
<keyword evidence="2" id="KW-1185">Reference proteome</keyword>